<gene>
    <name evidence="2" type="ORF">P7K49_028597</name>
</gene>
<protein>
    <submittedName>
        <fullName evidence="2">Uncharacterized protein</fullName>
    </submittedName>
</protein>
<dbReference type="Proteomes" id="UP001266305">
    <property type="component" value="Unassembled WGS sequence"/>
</dbReference>
<reference evidence="2 3" key="1">
    <citation type="submission" date="2023-05" db="EMBL/GenBank/DDBJ databases">
        <title>B98-5 Cell Line De Novo Hybrid Assembly: An Optical Mapping Approach.</title>
        <authorList>
            <person name="Kananen K."/>
            <person name="Auerbach J.A."/>
            <person name="Kautto E."/>
            <person name="Blachly J.S."/>
        </authorList>
    </citation>
    <scope>NUCLEOTIDE SEQUENCE [LARGE SCALE GENOMIC DNA]</scope>
    <source>
        <strain evidence="2">B95-8</strain>
        <tissue evidence="2">Cell line</tissue>
    </source>
</reference>
<feature type="compositionally biased region" description="Polar residues" evidence="1">
    <location>
        <begin position="1"/>
        <end position="11"/>
    </location>
</feature>
<dbReference type="EMBL" id="JASSZA010000015">
    <property type="protein sequence ID" value="KAK2092069.1"/>
    <property type="molecule type" value="Genomic_DNA"/>
</dbReference>
<keyword evidence="3" id="KW-1185">Reference proteome</keyword>
<proteinExistence type="predicted"/>
<organism evidence="2 3">
    <name type="scientific">Saguinus oedipus</name>
    <name type="common">Cotton-top tamarin</name>
    <name type="synonym">Oedipomidas oedipus</name>
    <dbReference type="NCBI Taxonomy" id="9490"/>
    <lineage>
        <taxon>Eukaryota</taxon>
        <taxon>Metazoa</taxon>
        <taxon>Chordata</taxon>
        <taxon>Craniata</taxon>
        <taxon>Vertebrata</taxon>
        <taxon>Euteleostomi</taxon>
        <taxon>Mammalia</taxon>
        <taxon>Eutheria</taxon>
        <taxon>Euarchontoglires</taxon>
        <taxon>Primates</taxon>
        <taxon>Haplorrhini</taxon>
        <taxon>Platyrrhini</taxon>
        <taxon>Cebidae</taxon>
        <taxon>Callitrichinae</taxon>
        <taxon>Saguinus</taxon>
    </lineage>
</organism>
<name>A0ABQ9U4S9_SAGOE</name>
<sequence>MSPYGENSPQPRHTPRASLSAAGGGWQPAGAEYDSPISRTALVLKVHGVSGSHRGQDRGICQENYTCTKGLKNSEVIHGDLENGEGITVGRGLGSGEEELRIWKL</sequence>
<accession>A0ABQ9U4S9</accession>
<evidence type="ECO:0000256" key="1">
    <source>
        <dbReference type="SAM" id="MobiDB-lite"/>
    </source>
</evidence>
<evidence type="ECO:0000313" key="3">
    <source>
        <dbReference type="Proteomes" id="UP001266305"/>
    </source>
</evidence>
<evidence type="ECO:0000313" key="2">
    <source>
        <dbReference type="EMBL" id="KAK2092069.1"/>
    </source>
</evidence>
<feature type="region of interest" description="Disordered" evidence="1">
    <location>
        <begin position="1"/>
        <end position="32"/>
    </location>
</feature>
<comment type="caution">
    <text evidence="2">The sequence shown here is derived from an EMBL/GenBank/DDBJ whole genome shotgun (WGS) entry which is preliminary data.</text>
</comment>